<reference evidence="2" key="1">
    <citation type="submission" date="2020-07" db="EMBL/GenBank/DDBJ databases">
        <authorList>
            <person name="Camacho E."/>
        </authorList>
    </citation>
    <scope>NUCLEOTIDE SEQUENCE</scope>
    <source>
        <strain evidence="2">MPO218</strain>
    </source>
</reference>
<dbReference type="InterPro" id="IPR010982">
    <property type="entry name" value="Lambda_DNA-bd_dom_sf"/>
</dbReference>
<dbReference type="SUPFAM" id="SSF47413">
    <property type="entry name" value="lambda repressor-like DNA-binding domains"/>
    <property type="match status" value="1"/>
</dbReference>
<dbReference type="PROSITE" id="PS50943">
    <property type="entry name" value="HTH_CROC1"/>
    <property type="match status" value="1"/>
</dbReference>
<reference evidence="2" key="2">
    <citation type="submission" date="2021-04" db="EMBL/GenBank/DDBJ databases">
        <title>Isolation and genomic analysis of the ibuprofen-degrading bacterium Sphingomonas strain MPO218.</title>
        <authorList>
            <person name="Aulestia M."/>
            <person name="Flores A."/>
            <person name="Mangas E.L."/>
            <person name="Perez-Pulido A.J."/>
            <person name="Santero E."/>
            <person name="Camacho E.M."/>
        </authorList>
    </citation>
    <scope>NUCLEOTIDE SEQUENCE</scope>
    <source>
        <strain evidence="2">MPO218</strain>
    </source>
</reference>
<dbReference type="EMBL" id="CP059319">
    <property type="protein sequence ID" value="QTH19639.1"/>
    <property type="molecule type" value="Genomic_DNA"/>
</dbReference>
<dbReference type="AlphaFoldDB" id="A0A975CZ22"/>
<dbReference type="RefSeq" id="WP_208631620.1">
    <property type="nucleotide sequence ID" value="NZ_CP059319.1"/>
</dbReference>
<dbReference type="InterPro" id="IPR001387">
    <property type="entry name" value="Cro/C1-type_HTH"/>
</dbReference>
<proteinExistence type="predicted"/>
<evidence type="ECO:0000313" key="2">
    <source>
        <dbReference type="EMBL" id="QTH19639.1"/>
    </source>
</evidence>
<evidence type="ECO:0000259" key="1">
    <source>
        <dbReference type="PROSITE" id="PS50943"/>
    </source>
</evidence>
<protein>
    <submittedName>
        <fullName evidence="2">Helix-turn-helix transcriptional regulator</fullName>
    </submittedName>
</protein>
<organism evidence="2 3">
    <name type="scientific">Rhizorhabdus wittichii</name>
    <dbReference type="NCBI Taxonomy" id="160791"/>
    <lineage>
        <taxon>Bacteria</taxon>
        <taxon>Pseudomonadati</taxon>
        <taxon>Pseudomonadota</taxon>
        <taxon>Alphaproteobacteria</taxon>
        <taxon>Sphingomonadales</taxon>
        <taxon>Sphingomonadaceae</taxon>
        <taxon>Rhizorhabdus</taxon>
    </lineage>
</organism>
<evidence type="ECO:0000313" key="3">
    <source>
        <dbReference type="Proteomes" id="UP000664914"/>
    </source>
</evidence>
<dbReference type="Pfam" id="PF01381">
    <property type="entry name" value="HTH_3"/>
    <property type="match status" value="1"/>
</dbReference>
<sequence length="69" mass="7536">MIDPLNPRSLEQARKDAKLSRAELSAISNVHETTIMRIEKGEVDPRVDGTWAPIVRALQQCPSPQGAAA</sequence>
<dbReference type="CDD" id="cd00093">
    <property type="entry name" value="HTH_XRE"/>
    <property type="match status" value="1"/>
</dbReference>
<accession>A0A975CZ22</accession>
<dbReference type="Gene3D" id="1.10.260.40">
    <property type="entry name" value="lambda repressor-like DNA-binding domains"/>
    <property type="match status" value="1"/>
</dbReference>
<gene>
    <name evidence="2" type="ORF">HRJ34_14775</name>
</gene>
<feature type="domain" description="HTH cro/C1-type" evidence="1">
    <location>
        <begin position="10"/>
        <end position="48"/>
    </location>
</feature>
<dbReference type="GO" id="GO:0003677">
    <property type="term" value="F:DNA binding"/>
    <property type="evidence" value="ECO:0007669"/>
    <property type="project" value="InterPro"/>
</dbReference>
<dbReference type="Proteomes" id="UP000664914">
    <property type="component" value="Chromosome"/>
</dbReference>
<name>A0A975CZ22_9SPHN</name>